<accession>A0A418B2J4</accession>
<dbReference type="InterPro" id="IPR001214">
    <property type="entry name" value="SET_dom"/>
</dbReference>
<dbReference type="EMBL" id="QUSY01000166">
    <property type="protein sequence ID" value="RHY32043.1"/>
    <property type="molecule type" value="Genomic_DNA"/>
</dbReference>
<keyword evidence="2 4" id="KW-0863">Zinc-finger</keyword>
<keyword evidence="1" id="KW-0479">Metal-binding</keyword>
<keyword evidence="3" id="KW-0862">Zinc</keyword>
<proteinExistence type="predicted"/>
<dbReference type="PROSITE" id="PS01360">
    <property type="entry name" value="ZF_MYND_1"/>
    <property type="match status" value="1"/>
</dbReference>
<evidence type="ECO:0000256" key="4">
    <source>
        <dbReference type="PROSITE-ProRule" id="PRU00134"/>
    </source>
</evidence>
<dbReference type="InterPro" id="IPR046341">
    <property type="entry name" value="SET_dom_sf"/>
</dbReference>
<keyword evidence="7" id="KW-1185">Reference proteome</keyword>
<dbReference type="Gene3D" id="2.170.270.10">
    <property type="entry name" value="SET domain"/>
    <property type="match status" value="1"/>
</dbReference>
<evidence type="ECO:0000256" key="2">
    <source>
        <dbReference type="ARBA" id="ARBA00022771"/>
    </source>
</evidence>
<organism evidence="6 7">
    <name type="scientific">Aphanomyces invadans</name>
    <dbReference type="NCBI Taxonomy" id="157072"/>
    <lineage>
        <taxon>Eukaryota</taxon>
        <taxon>Sar</taxon>
        <taxon>Stramenopiles</taxon>
        <taxon>Oomycota</taxon>
        <taxon>Saprolegniomycetes</taxon>
        <taxon>Saprolegniales</taxon>
        <taxon>Verrucalvaceae</taxon>
        <taxon>Aphanomyces</taxon>
    </lineage>
</organism>
<reference evidence="6 7" key="1">
    <citation type="submission" date="2018-08" db="EMBL/GenBank/DDBJ databases">
        <title>Aphanomyces genome sequencing and annotation.</title>
        <authorList>
            <person name="Minardi D."/>
            <person name="Oidtmann B."/>
            <person name="Van Der Giezen M."/>
            <person name="Studholme D.J."/>
        </authorList>
    </citation>
    <scope>NUCLEOTIDE SEQUENCE [LARGE SCALE GENOMIC DNA]</scope>
    <source>
        <strain evidence="6 7">NJM0002</strain>
    </source>
</reference>
<dbReference type="Pfam" id="PF01753">
    <property type="entry name" value="zf-MYND"/>
    <property type="match status" value="1"/>
</dbReference>
<evidence type="ECO:0000256" key="3">
    <source>
        <dbReference type="ARBA" id="ARBA00022833"/>
    </source>
</evidence>
<evidence type="ECO:0000256" key="1">
    <source>
        <dbReference type="ARBA" id="ARBA00022723"/>
    </source>
</evidence>
<dbReference type="Proteomes" id="UP000285060">
    <property type="component" value="Unassembled WGS sequence"/>
</dbReference>
<evidence type="ECO:0000313" key="6">
    <source>
        <dbReference type="EMBL" id="RHY32043.1"/>
    </source>
</evidence>
<evidence type="ECO:0000259" key="5">
    <source>
        <dbReference type="PROSITE" id="PS50865"/>
    </source>
</evidence>
<dbReference type="PROSITE" id="PS50865">
    <property type="entry name" value="ZF_MYND_2"/>
    <property type="match status" value="1"/>
</dbReference>
<comment type="caution">
    <text evidence="6">The sequence shown here is derived from an EMBL/GenBank/DDBJ whole genome shotgun (WGS) entry which is preliminary data.</text>
</comment>
<evidence type="ECO:0000313" key="7">
    <source>
        <dbReference type="Proteomes" id="UP000285060"/>
    </source>
</evidence>
<dbReference type="PANTHER" id="PTHR12197">
    <property type="entry name" value="HISTONE-LYSINE N-METHYLTRANSFERASE SMYD"/>
    <property type="match status" value="1"/>
</dbReference>
<dbReference type="InterPro" id="IPR050869">
    <property type="entry name" value="H3K4_H4K5_MeTrfase"/>
</dbReference>
<name>A0A418B2J4_9STRA</name>
<dbReference type="PANTHER" id="PTHR12197:SF251">
    <property type="entry name" value="EG:BACR7C10.4 PROTEIN"/>
    <property type="match status" value="1"/>
</dbReference>
<dbReference type="AlphaFoldDB" id="A0A418B2J4"/>
<dbReference type="GO" id="GO:0005634">
    <property type="term" value="C:nucleus"/>
    <property type="evidence" value="ECO:0007669"/>
    <property type="project" value="TreeGrafter"/>
</dbReference>
<dbReference type="GO" id="GO:0008270">
    <property type="term" value="F:zinc ion binding"/>
    <property type="evidence" value="ECO:0007669"/>
    <property type="project" value="UniProtKB-KW"/>
</dbReference>
<feature type="domain" description="MYND-type" evidence="5">
    <location>
        <begin position="5"/>
        <end position="41"/>
    </location>
</feature>
<dbReference type="Gene3D" id="6.10.140.2220">
    <property type="match status" value="1"/>
</dbReference>
<dbReference type="InterPro" id="IPR002893">
    <property type="entry name" value="Znf_MYND"/>
</dbReference>
<gene>
    <name evidence="6" type="ORF">DYB32_002929</name>
</gene>
<protein>
    <recommendedName>
        <fullName evidence="5">MYND-type domain-containing protein</fullName>
    </recommendedName>
</protein>
<sequence length="271" mass="30052">MSKTCATCFSPGTRRCGLCKTLHYCSRPCQLADWAVHAAECTYLSKHLHSNPMTPTLLLAIRILRSEASMAAVEHLVSNLDAHEQSKLDDYRDMGMLVLSFMTRMKLKAALPTLDRVVTLFGQFNCNAFTVCTPEQVPVGIGVFPDAALLNHSCAPNCILAFDKRQLAIRTIRDVSIDEELTVRPHAAVATASDIAHARTAYESALANQTHLYKRFNMEAFQGLCYLKYARLLVTHFGSGTNSSEEAVAALRTACRLYVHAHLLHLLDLTR</sequence>
<dbReference type="Pfam" id="PF00856">
    <property type="entry name" value="SET"/>
    <property type="match status" value="1"/>
</dbReference>
<dbReference type="SUPFAM" id="SSF82199">
    <property type="entry name" value="SET domain"/>
    <property type="match status" value="1"/>
</dbReference>
<dbReference type="VEuPathDB" id="FungiDB:H310_12976"/>